<evidence type="ECO:0000256" key="2">
    <source>
        <dbReference type="SAM" id="MobiDB-lite"/>
    </source>
</evidence>
<protein>
    <submittedName>
        <fullName evidence="3">Uncharacterized protein</fullName>
    </submittedName>
</protein>
<name>A0A6G1JMW3_9PLEO</name>
<evidence type="ECO:0000256" key="1">
    <source>
        <dbReference type="SAM" id="Coils"/>
    </source>
</evidence>
<dbReference type="OrthoDB" id="3799619at2759"/>
<sequence>MGATTEPAKGEVAAVETGPQTSLEKGMHPHDFIEHVLTRMADVEKEMNSLREYWAAHDKNDEPFFNWSPYARYAKLHQAAGSLDWAVGELDLISATVTLPPDLTKKYLYKARGLSLSTSKATIFAIQVMSKKTGEYVQGPEGSSLPSPASDISNHIVASEIGKLLEHSTEATEGVWAAVDLLQQLHNVDIEVAQDQVDVKLTKTKPNVESSEKALGKTRKQKDYLTLVCILLCLFLTTMQELRHPTIFVSRRASNNCANVYSLFGDSYKLIASIQQAQDEKLDALNKQSQDTELRVDNLWEALGPPNANGTYYGAKAEHVDTSSEDIDKKLQVLKEGLERQVKRVEANAAGFKKAMQLADIRLSSRLDKVERKAR</sequence>
<feature type="coiled-coil region" evidence="1">
    <location>
        <begin position="328"/>
        <end position="355"/>
    </location>
</feature>
<evidence type="ECO:0000313" key="4">
    <source>
        <dbReference type="Proteomes" id="UP000799291"/>
    </source>
</evidence>
<reference evidence="3" key="1">
    <citation type="journal article" date="2020" name="Stud. Mycol.">
        <title>101 Dothideomycetes genomes: a test case for predicting lifestyles and emergence of pathogens.</title>
        <authorList>
            <person name="Haridas S."/>
            <person name="Albert R."/>
            <person name="Binder M."/>
            <person name="Bloem J."/>
            <person name="Labutti K."/>
            <person name="Salamov A."/>
            <person name="Andreopoulos B."/>
            <person name="Baker S."/>
            <person name="Barry K."/>
            <person name="Bills G."/>
            <person name="Bluhm B."/>
            <person name="Cannon C."/>
            <person name="Castanera R."/>
            <person name="Culley D."/>
            <person name="Daum C."/>
            <person name="Ezra D."/>
            <person name="Gonzalez J."/>
            <person name="Henrissat B."/>
            <person name="Kuo A."/>
            <person name="Liang C."/>
            <person name="Lipzen A."/>
            <person name="Lutzoni F."/>
            <person name="Magnuson J."/>
            <person name="Mondo S."/>
            <person name="Nolan M."/>
            <person name="Ohm R."/>
            <person name="Pangilinan J."/>
            <person name="Park H.-J."/>
            <person name="Ramirez L."/>
            <person name="Alfaro M."/>
            <person name="Sun H."/>
            <person name="Tritt A."/>
            <person name="Yoshinaga Y."/>
            <person name="Zwiers L.-H."/>
            <person name="Turgeon B."/>
            <person name="Goodwin S."/>
            <person name="Spatafora J."/>
            <person name="Crous P."/>
            <person name="Grigoriev I."/>
        </authorList>
    </citation>
    <scope>NUCLEOTIDE SEQUENCE</scope>
    <source>
        <strain evidence="3">CBS 122367</strain>
    </source>
</reference>
<dbReference type="Proteomes" id="UP000799291">
    <property type="component" value="Unassembled WGS sequence"/>
</dbReference>
<proteinExistence type="predicted"/>
<keyword evidence="1" id="KW-0175">Coiled coil</keyword>
<accession>A0A6G1JMW3</accession>
<dbReference type="EMBL" id="MU005569">
    <property type="protein sequence ID" value="KAF2691884.1"/>
    <property type="molecule type" value="Genomic_DNA"/>
</dbReference>
<gene>
    <name evidence="3" type="ORF">K458DRAFT_6801</name>
</gene>
<keyword evidence="4" id="KW-1185">Reference proteome</keyword>
<feature type="region of interest" description="Disordered" evidence="2">
    <location>
        <begin position="1"/>
        <end position="26"/>
    </location>
</feature>
<evidence type="ECO:0000313" key="3">
    <source>
        <dbReference type="EMBL" id="KAF2691884.1"/>
    </source>
</evidence>
<organism evidence="3 4">
    <name type="scientific">Lentithecium fluviatile CBS 122367</name>
    <dbReference type="NCBI Taxonomy" id="1168545"/>
    <lineage>
        <taxon>Eukaryota</taxon>
        <taxon>Fungi</taxon>
        <taxon>Dikarya</taxon>
        <taxon>Ascomycota</taxon>
        <taxon>Pezizomycotina</taxon>
        <taxon>Dothideomycetes</taxon>
        <taxon>Pleosporomycetidae</taxon>
        <taxon>Pleosporales</taxon>
        <taxon>Massarineae</taxon>
        <taxon>Lentitheciaceae</taxon>
        <taxon>Lentithecium</taxon>
    </lineage>
</organism>
<dbReference type="AlphaFoldDB" id="A0A6G1JMW3"/>